<evidence type="ECO:0000313" key="3">
    <source>
        <dbReference type="Proteomes" id="UP000800096"/>
    </source>
</evidence>
<gene>
    <name evidence="2" type="ORF">BDU57DRAFT_326852</name>
</gene>
<protein>
    <submittedName>
        <fullName evidence="2">Uncharacterized protein</fullName>
    </submittedName>
</protein>
<keyword evidence="3" id="KW-1185">Reference proteome</keyword>
<feature type="region of interest" description="Disordered" evidence="1">
    <location>
        <begin position="137"/>
        <end position="158"/>
    </location>
</feature>
<sequence>MGSPARLAFLVLTPRTGGGAIWRDVGVNWYDKTLFSALTVKANRFRAPQPPLPVTNNTYNTDQACAHRVHCQWLRNLLVLLRRICAMDDEATRRPNLLRRIRGSASLGFHHQASQLIKRLHKYSCTQTTVPASLTASAAPKSPFYPRRRSIPRSSSCV</sequence>
<dbReference type="Proteomes" id="UP000800096">
    <property type="component" value="Unassembled WGS sequence"/>
</dbReference>
<evidence type="ECO:0000313" key="2">
    <source>
        <dbReference type="EMBL" id="KAF1913903.1"/>
    </source>
</evidence>
<dbReference type="AlphaFoldDB" id="A0A6A5QEP6"/>
<name>A0A6A5QEP6_AMPQU</name>
<dbReference type="OrthoDB" id="408631at2759"/>
<dbReference type="EMBL" id="ML979138">
    <property type="protein sequence ID" value="KAF1913903.1"/>
    <property type="molecule type" value="Genomic_DNA"/>
</dbReference>
<accession>A0A6A5QEP6</accession>
<proteinExistence type="predicted"/>
<evidence type="ECO:0000256" key="1">
    <source>
        <dbReference type="SAM" id="MobiDB-lite"/>
    </source>
</evidence>
<organism evidence="2 3">
    <name type="scientific">Ampelomyces quisqualis</name>
    <name type="common">Powdery mildew agent</name>
    <dbReference type="NCBI Taxonomy" id="50730"/>
    <lineage>
        <taxon>Eukaryota</taxon>
        <taxon>Fungi</taxon>
        <taxon>Dikarya</taxon>
        <taxon>Ascomycota</taxon>
        <taxon>Pezizomycotina</taxon>
        <taxon>Dothideomycetes</taxon>
        <taxon>Pleosporomycetidae</taxon>
        <taxon>Pleosporales</taxon>
        <taxon>Pleosporineae</taxon>
        <taxon>Phaeosphaeriaceae</taxon>
        <taxon>Ampelomyces</taxon>
    </lineage>
</organism>
<reference evidence="2" key="1">
    <citation type="journal article" date="2020" name="Stud. Mycol.">
        <title>101 Dothideomycetes genomes: a test case for predicting lifestyles and emergence of pathogens.</title>
        <authorList>
            <person name="Haridas S."/>
            <person name="Albert R."/>
            <person name="Binder M."/>
            <person name="Bloem J."/>
            <person name="Labutti K."/>
            <person name="Salamov A."/>
            <person name="Andreopoulos B."/>
            <person name="Baker S."/>
            <person name="Barry K."/>
            <person name="Bills G."/>
            <person name="Bluhm B."/>
            <person name="Cannon C."/>
            <person name="Castanera R."/>
            <person name="Culley D."/>
            <person name="Daum C."/>
            <person name="Ezra D."/>
            <person name="Gonzalez J."/>
            <person name="Henrissat B."/>
            <person name="Kuo A."/>
            <person name="Liang C."/>
            <person name="Lipzen A."/>
            <person name="Lutzoni F."/>
            <person name="Magnuson J."/>
            <person name="Mondo S."/>
            <person name="Nolan M."/>
            <person name="Ohm R."/>
            <person name="Pangilinan J."/>
            <person name="Park H.-J."/>
            <person name="Ramirez L."/>
            <person name="Alfaro M."/>
            <person name="Sun H."/>
            <person name="Tritt A."/>
            <person name="Yoshinaga Y."/>
            <person name="Zwiers L.-H."/>
            <person name="Turgeon B."/>
            <person name="Goodwin S."/>
            <person name="Spatafora J."/>
            <person name="Crous P."/>
            <person name="Grigoriev I."/>
        </authorList>
    </citation>
    <scope>NUCLEOTIDE SEQUENCE</scope>
    <source>
        <strain evidence="2">HMLAC05119</strain>
    </source>
</reference>